<dbReference type="Pfam" id="PF21852">
    <property type="entry name" value="DUF6911"/>
    <property type="match status" value="1"/>
</dbReference>
<keyword evidence="2" id="KW-1185">Reference proteome</keyword>
<dbReference type="RefSeq" id="WP_200122921.1">
    <property type="nucleotide sequence ID" value="NZ_JAEILV010000009.1"/>
</dbReference>
<dbReference type="Proteomes" id="UP000664349">
    <property type="component" value="Unassembled WGS sequence"/>
</dbReference>
<comment type="caution">
    <text evidence="1">The sequence shown here is derived from an EMBL/GenBank/DDBJ whole genome shotgun (WGS) entry which is preliminary data.</text>
</comment>
<organism evidence="1 2">
    <name type="scientific">Chromobacterium haemolyticum</name>
    <dbReference type="NCBI Taxonomy" id="394935"/>
    <lineage>
        <taxon>Bacteria</taxon>
        <taxon>Pseudomonadati</taxon>
        <taxon>Pseudomonadota</taxon>
        <taxon>Betaproteobacteria</taxon>
        <taxon>Neisseriales</taxon>
        <taxon>Chromobacteriaceae</taxon>
        <taxon>Chromobacterium</taxon>
    </lineage>
</organism>
<proteinExistence type="predicted"/>
<evidence type="ECO:0000313" key="2">
    <source>
        <dbReference type="Proteomes" id="UP000664349"/>
    </source>
</evidence>
<reference evidence="1 2" key="1">
    <citation type="submission" date="2021-03" db="EMBL/GenBank/DDBJ databases">
        <title>First Case of infection caused by Chromobacterium haemolyticum derived from water in China.</title>
        <authorList>
            <person name="Chen J."/>
            <person name="Liu C."/>
        </authorList>
    </citation>
    <scope>NUCLEOTIDE SEQUENCE [LARGE SCALE GENOMIC DNA]</scope>
    <source>
        <strain evidence="1 2">WJ-5</strain>
    </source>
</reference>
<gene>
    <name evidence="1" type="ORF">J1C50_13285</name>
</gene>
<dbReference type="EMBL" id="JAFLRD010000010">
    <property type="protein sequence ID" value="MBO0416481.1"/>
    <property type="molecule type" value="Genomic_DNA"/>
</dbReference>
<protein>
    <submittedName>
        <fullName evidence="1">Uncharacterized protein</fullName>
    </submittedName>
</protein>
<evidence type="ECO:0000313" key="1">
    <source>
        <dbReference type="EMBL" id="MBO0416481.1"/>
    </source>
</evidence>
<name>A0ABS3GN59_9NEIS</name>
<accession>A0ABS3GN59</accession>
<dbReference type="InterPro" id="IPR054205">
    <property type="entry name" value="DUF6911"/>
</dbReference>
<sequence>MALSFDEAGLKMRSLDKSMSPPANHVVNPNWSVVEEVIKKAYDFDGFVEIEVEPPTVLFVSSINLKAIGGKFGIVLLTNSEDPKSELLEWWGSEDAPFNGKELFAEHEWDARTVCSDILVALQLFHEFVLTQMLSDQSLASFRSPWNPLPC</sequence>